<keyword evidence="1" id="KW-0812">Transmembrane</keyword>
<organism evidence="2 3">
    <name type="scientific">Tetraparma gracilis</name>
    <dbReference type="NCBI Taxonomy" id="2962635"/>
    <lineage>
        <taxon>Eukaryota</taxon>
        <taxon>Sar</taxon>
        <taxon>Stramenopiles</taxon>
        <taxon>Ochrophyta</taxon>
        <taxon>Bolidophyceae</taxon>
        <taxon>Parmales</taxon>
        <taxon>Triparmaceae</taxon>
        <taxon>Tetraparma</taxon>
    </lineage>
</organism>
<dbReference type="Proteomes" id="UP001165060">
    <property type="component" value="Unassembled WGS sequence"/>
</dbReference>
<proteinExistence type="predicted"/>
<dbReference type="PANTHER" id="PTHR36974">
    <property type="entry name" value="MEMBRANE PROTEIN-RELATED"/>
    <property type="match status" value="1"/>
</dbReference>
<keyword evidence="1" id="KW-0472">Membrane</keyword>
<accession>A0ABQ6MD34</accession>
<dbReference type="PANTHER" id="PTHR36974:SF1">
    <property type="entry name" value="DOXX FAMILY MEMBRANE PROTEIN"/>
    <property type="match status" value="1"/>
</dbReference>
<keyword evidence="3" id="KW-1185">Reference proteome</keyword>
<evidence type="ECO:0000313" key="2">
    <source>
        <dbReference type="EMBL" id="GMI24073.1"/>
    </source>
</evidence>
<comment type="caution">
    <text evidence="2">The sequence shown here is derived from an EMBL/GenBank/DDBJ whole genome shotgun (WGS) entry which is preliminary data.</text>
</comment>
<evidence type="ECO:0000313" key="3">
    <source>
        <dbReference type="Proteomes" id="UP001165060"/>
    </source>
</evidence>
<reference evidence="2 3" key="1">
    <citation type="journal article" date="2023" name="Commun. Biol.">
        <title>Genome analysis of Parmales, the sister group of diatoms, reveals the evolutionary specialization of diatoms from phago-mixotrophs to photoautotrophs.</title>
        <authorList>
            <person name="Ban H."/>
            <person name="Sato S."/>
            <person name="Yoshikawa S."/>
            <person name="Yamada K."/>
            <person name="Nakamura Y."/>
            <person name="Ichinomiya M."/>
            <person name="Sato N."/>
            <person name="Blanc-Mathieu R."/>
            <person name="Endo H."/>
            <person name="Kuwata A."/>
            <person name="Ogata H."/>
        </authorList>
    </citation>
    <scope>NUCLEOTIDE SEQUENCE [LARGE SCALE GENOMIC DNA]</scope>
</reference>
<evidence type="ECO:0000256" key="1">
    <source>
        <dbReference type="SAM" id="Phobius"/>
    </source>
</evidence>
<name>A0ABQ6MD34_9STRA</name>
<feature type="transmembrane region" description="Helical" evidence="1">
    <location>
        <begin position="34"/>
        <end position="54"/>
    </location>
</feature>
<gene>
    <name evidence="2" type="ORF">TeGR_g1247</name>
</gene>
<keyword evidence="1" id="KW-1133">Transmembrane helix</keyword>
<feature type="transmembrane region" description="Helical" evidence="1">
    <location>
        <begin position="115"/>
        <end position="136"/>
    </location>
</feature>
<dbReference type="EMBL" id="BRYB01000149">
    <property type="protein sequence ID" value="GMI24073.1"/>
    <property type="molecule type" value="Genomic_DNA"/>
</dbReference>
<protein>
    <recommendedName>
        <fullName evidence="4">DoxX family protein</fullName>
    </recommendedName>
</protein>
<sequence>MLSSPDPGDEPAPSLPSLPPFVTIQTLPKSAQSLIFLTTMSSLVVGTLIGSDVIARAESLPVLGALLTSWHGTLWLLGPIFVAAGVSHFFVNEFEDIYPEPGTWGIWYLPGSAKFHVAWTGVAEILGGAGLIAGHFADLPQVSATVAALLLALAWGVYPANLHMATHGKQLPAGVEMDNGAHIGRYAAQIALQTALLTLVRVSLN</sequence>
<feature type="transmembrane region" description="Helical" evidence="1">
    <location>
        <begin position="142"/>
        <end position="160"/>
    </location>
</feature>
<evidence type="ECO:0008006" key="4">
    <source>
        <dbReference type="Google" id="ProtNLM"/>
    </source>
</evidence>